<dbReference type="Pfam" id="PF01837">
    <property type="entry name" value="HcyBio"/>
    <property type="match status" value="1"/>
</dbReference>
<dbReference type="NCBIfam" id="TIGR03287">
    <property type="entry name" value="methan_mark_16"/>
    <property type="match status" value="1"/>
</dbReference>
<evidence type="ECO:0000259" key="1">
    <source>
        <dbReference type="PROSITE" id="PS51379"/>
    </source>
</evidence>
<dbReference type="RefSeq" id="WP_011018728.1">
    <property type="nucleotide sequence ID" value="NZ_DUJS01000004.1"/>
</dbReference>
<evidence type="ECO:0000313" key="3">
    <source>
        <dbReference type="Proteomes" id="UP000619545"/>
    </source>
</evidence>
<dbReference type="EMBL" id="DUJS01000004">
    <property type="protein sequence ID" value="HII70488.1"/>
    <property type="molecule type" value="Genomic_DNA"/>
</dbReference>
<dbReference type="InterPro" id="IPR002708">
    <property type="entry name" value="HcyBio"/>
</dbReference>
<comment type="caution">
    <text evidence="2">The sequence shown here is derived from an EMBL/GenBank/DDBJ whole genome shotgun (WGS) entry which is preliminary data.</text>
</comment>
<dbReference type="InterPro" id="IPR017900">
    <property type="entry name" value="4Fe4S_Fe_S_CS"/>
</dbReference>
<dbReference type="PROSITE" id="PS51379">
    <property type="entry name" value="4FE4S_FER_2"/>
    <property type="match status" value="1"/>
</dbReference>
<dbReference type="InterPro" id="IPR017896">
    <property type="entry name" value="4Fe4S_Fe-S-bd"/>
</dbReference>
<dbReference type="OMA" id="RIDEFWD"/>
<dbReference type="SUPFAM" id="SSF54862">
    <property type="entry name" value="4Fe-4S ferredoxins"/>
    <property type="match status" value="1"/>
</dbReference>
<accession>A0A832WAV3</accession>
<dbReference type="GeneID" id="1477661"/>
<dbReference type="GO" id="GO:0016491">
    <property type="term" value="F:oxidoreductase activity"/>
    <property type="evidence" value="ECO:0007669"/>
    <property type="project" value="UniProtKB-ARBA"/>
</dbReference>
<organism evidence="2 3">
    <name type="scientific">Methanopyrus kandleri</name>
    <dbReference type="NCBI Taxonomy" id="2320"/>
    <lineage>
        <taxon>Archaea</taxon>
        <taxon>Methanobacteriati</taxon>
        <taxon>Methanobacteriota</taxon>
        <taxon>Methanomada group</taxon>
        <taxon>Methanopyri</taxon>
        <taxon>Methanopyrales</taxon>
        <taxon>Methanopyraceae</taxon>
        <taxon>Methanopyrus</taxon>
    </lineage>
</organism>
<sequence>MPTVVRIDEFWDMTEGERRSVDAVTCATVGLMSGVYGILSFHVAEPGEVRRFEEVYLEGIRLPVGPCPNERLGLVECVVPATAHGDVSGAYLLRTVAEGNEFDVIAVADDGREYEATIGPEELERAMIASTRACFRNYSAIFNDGERPASTIFAPRPLEPGEASFSGCGGYNPLEHDPKLRLHRPGRRVLFCGAPGVITGKGTRSTRERPNLTLHANLTECDPTFMGEYRTSAGPENIAGVASVIAVTEETLPFLERDHSDAVLPVVKLSDRTPIAETTYADVWVQETVRWNPDRCENCDPCRLEEKCPYPYGDLRTGDCFHCGYCHEFCPAVEVDLGELEVEGRKLPIVARESSAYLAKKLMERAIEAVEEGKIDILRP</sequence>
<dbReference type="PROSITE" id="PS00198">
    <property type="entry name" value="4FE4S_FER_1"/>
    <property type="match status" value="1"/>
</dbReference>
<evidence type="ECO:0000313" key="2">
    <source>
        <dbReference type="EMBL" id="HII70488.1"/>
    </source>
</evidence>
<dbReference type="InterPro" id="IPR017677">
    <property type="entry name" value="Methan_mark_16"/>
</dbReference>
<feature type="domain" description="4Fe-4S ferredoxin-type" evidence="1">
    <location>
        <begin position="287"/>
        <end position="318"/>
    </location>
</feature>
<dbReference type="AlphaFoldDB" id="A0A832WAV3"/>
<gene>
    <name evidence="2" type="ORF">HA336_04565</name>
</gene>
<name>A0A832WAV3_9EURY</name>
<dbReference type="Proteomes" id="UP000619545">
    <property type="component" value="Unassembled WGS sequence"/>
</dbReference>
<protein>
    <submittedName>
        <fullName evidence="2">Methanogenesis marker 16 metalloprotein</fullName>
    </submittedName>
</protein>
<reference evidence="2" key="1">
    <citation type="journal article" date="2020" name="bioRxiv">
        <title>A rank-normalized archaeal taxonomy based on genome phylogeny resolves widespread incomplete and uneven classifications.</title>
        <authorList>
            <person name="Rinke C."/>
            <person name="Chuvochina M."/>
            <person name="Mussig A.J."/>
            <person name="Chaumeil P.-A."/>
            <person name="Waite D.W."/>
            <person name="Whitman W.B."/>
            <person name="Parks D.H."/>
            <person name="Hugenholtz P."/>
        </authorList>
    </citation>
    <scope>NUCLEOTIDE SEQUENCE</scope>
    <source>
        <strain evidence="2">UBA8853</strain>
    </source>
</reference>
<proteinExistence type="predicted"/>